<dbReference type="SUPFAM" id="SSF51569">
    <property type="entry name" value="Aldolase"/>
    <property type="match status" value="1"/>
</dbReference>
<dbReference type="Gene3D" id="3.20.20.70">
    <property type="entry name" value="Aldolase class I"/>
    <property type="match status" value="1"/>
</dbReference>
<feature type="binding site" evidence="2">
    <location>
        <position position="171"/>
    </location>
    <ligand>
        <name>dihydroxyacetone phosphate</name>
        <dbReference type="ChEBI" id="CHEBI:57642"/>
    </ligand>
</feature>
<reference evidence="5 6" key="1">
    <citation type="submission" date="2020-04" db="EMBL/GenBank/DDBJ databases">
        <title>Collinsella sp. KGMB02528 nov., an anaerobic actinobacterium isolated from human feces.</title>
        <authorList>
            <person name="Han K.-I."/>
            <person name="Eom M.K."/>
            <person name="Kim J.-S."/>
            <person name="Lee K.C."/>
            <person name="Suh M.K."/>
            <person name="Park S.-H."/>
            <person name="Lee J.H."/>
            <person name="Kang S.W."/>
            <person name="Park J.-E."/>
            <person name="Oh B.S."/>
            <person name="Yu S.Y."/>
            <person name="Choi S.-H."/>
            <person name="Lee D.H."/>
            <person name="Yoon H."/>
            <person name="Kim B.-Y."/>
            <person name="Lee J.H."/>
            <person name="Lee J.-S."/>
        </authorList>
    </citation>
    <scope>NUCLEOTIDE SEQUENCE [LARGE SCALE GENOMIC DNA]</scope>
    <source>
        <strain evidence="5 6">KGMB02528</strain>
    </source>
</reference>
<dbReference type="PANTHER" id="PTHR30304:SF0">
    <property type="entry name" value="D-TAGATOSE-1,6-BISPHOSPHATE ALDOLASE SUBUNIT GATY-RELATED"/>
    <property type="match status" value="1"/>
</dbReference>
<dbReference type="PANTHER" id="PTHR30304">
    <property type="entry name" value="D-TAGATOSE-1,6-BISPHOSPHATE ALDOLASE"/>
    <property type="match status" value="1"/>
</dbReference>
<keyword evidence="6" id="KW-1185">Reference proteome</keyword>
<evidence type="ECO:0000256" key="4">
    <source>
        <dbReference type="SAM" id="Coils"/>
    </source>
</evidence>
<evidence type="ECO:0000256" key="3">
    <source>
        <dbReference type="PIRSR" id="PIRSR001359-3"/>
    </source>
</evidence>
<feature type="binding site" evidence="3">
    <location>
        <position position="170"/>
    </location>
    <ligand>
        <name>Zn(2+)</name>
        <dbReference type="ChEBI" id="CHEBI:29105"/>
        <label>1</label>
        <note>catalytic</note>
    </ligand>
</feature>
<feature type="binding site" evidence="3">
    <location>
        <position position="198"/>
    </location>
    <ligand>
        <name>Zn(2+)</name>
        <dbReference type="ChEBI" id="CHEBI:29105"/>
        <label>1</label>
        <note>catalytic</note>
    </ligand>
</feature>
<dbReference type="GO" id="GO:0008270">
    <property type="term" value="F:zinc ion binding"/>
    <property type="evidence" value="ECO:0007669"/>
    <property type="project" value="InterPro"/>
</dbReference>
<protein>
    <submittedName>
        <fullName evidence="5">Class II fructose-bisphosphate aldolase</fullName>
    </submittedName>
</protein>
<dbReference type="GO" id="GO:0005975">
    <property type="term" value="P:carbohydrate metabolic process"/>
    <property type="evidence" value="ECO:0007669"/>
    <property type="project" value="InterPro"/>
</dbReference>
<keyword evidence="3" id="KW-0862">Zinc</keyword>
<dbReference type="InterPro" id="IPR013785">
    <property type="entry name" value="Aldolase_TIM"/>
</dbReference>
<evidence type="ECO:0000256" key="1">
    <source>
        <dbReference type="PIRSR" id="PIRSR001359-1"/>
    </source>
</evidence>
<dbReference type="InterPro" id="IPR000771">
    <property type="entry name" value="FBA_II"/>
</dbReference>
<sequence>MKDLLVEAKRGGYAVPAPNVFDKESVEAAFNAAEELDSPVILNVGYAMGIEETGMIAKYYGTKHPRIPWALNLDHGGPFEHVILAIRSGYSSVMVDRSTLSFEDNVAQVADVVRIAHAVGVSVEAELGHVGQGVEYEATRDAGLTHPEEAAEFVERTGVDCLAVAVGTSHGVYKGTPHLEFDLLSTLASDLEIPLVLHGGSGTGDENLRRAVKTGIQKVNLYTDLGEAWLQALKREIAIHEGTAEEVTEDEFKNAKKKITQLMEDSCKNGYQKSLMHYMELFDSAGRI</sequence>
<dbReference type="PIRSF" id="PIRSF001359">
    <property type="entry name" value="F_bP_aldolase_II"/>
    <property type="match status" value="1"/>
</dbReference>
<comment type="caution">
    <text evidence="5">The sequence shown here is derived from an EMBL/GenBank/DDBJ whole genome shotgun (WGS) entry which is preliminary data.</text>
</comment>
<comment type="cofactor">
    <cofactor evidence="3">
        <name>Zn(2+)</name>
        <dbReference type="ChEBI" id="CHEBI:29105"/>
    </cofactor>
    <text evidence="3">Binds 2 Zn(2+) ions per subunit. One is catalytic and the other provides a structural contribution.</text>
</comment>
<dbReference type="InterPro" id="IPR050246">
    <property type="entry name" value="Class_II_FBP_aldolase"/>
</dbReference>
<gene>
    <name evidence="5" type="ORF">HF320_02685</name>
</gene>
<dbReference type="NCBIfam" id="TIGR00167">
    <property type="entry name" value="cbbA"/>
    <property type="match status" value="1"/>
</dbReference>
<feature type="binding site" evidence="3">
    <location>
        <position position="96"/>
    </location>
    <ligand>
        <name>Zn(2+)</name>
        <dbReference type="ChEBI" id="CHEBI:29105"/>
        <label>2</label>
    </ligand>
</feature>
<keyword evidence="4" id="KW-0175">Coiled coil</keyword>
<dbReference type="EMBL" id="JABBCP010000001">
    <property type="protein sequence ID" value="NMF55242.1"/>
    <property type="molecule type" value="Genomic_DNA"/>
</dbReference>
<keyword evidence="3" id="KW-0479">Metal-binding</keyword>
<feature type="binding site" evidence="2">
    <location>
        <begin position="199"/>
        <end position="201"/>
    </location>
    <ligand>
        <name>dihydroxyacetone phosphate</name>
        <dbReference type="ChEBI" id="CHEBI:57642"/>
    </ligand>
</feature>
<dbReference type="Pfam" id="PF01116">
    <property type="entry name" value="F_bP_aldolase"/>
    <property type="match status" value="1"/>
</dbReference>
<evidence type="ECO:0000313" key="6">
    <source>
        <dbReference type="Proteomes" id="UP000546970"/>
    </source>
</evidence>
<feature type="binding site" evidence="2">
    <location>
        <begin position="220"/>
        <end position="223"/>
    </location>
    <ligand>
        <name>dihydroxyacetone phosphate</name>
        <dbReference type="ChEBI" id="CHEBI:57642"/>
    </ligand>
</feature>
<organism evidence="5 6">
    <name type="scientific">Collinsella acetigenes</name>
    <dbReference type="NCBI Taxonomy" id="2713419"/>
    <lineage>
        <taxon>Bacteria</taxon>
        <taxon>Bacillati</taxon>
        <taxon>Actinomycetota</taxon>
        <taxon>Coriobacteriia</taxon>
        <taxon>Coriobacteriales</taxon>
        <taxon>Coriobacteriaceae</taxon>
        <taxon>Collinsella</taxon>
    </lineage>
</organism>
<feature type="binding site" evidence="3">
    <location>
        <position position="75"/>
    </location>
    <ligand>
        <name>Zn(2+)</name>
        <dbReference type="ChEBI" id="CHEBI:29105"/>
        <label>1</label>
        <note>catalytic</note>
    </ligand>
</feature>
<evidence type="ECO:0000313" key="5">
    <source>
        <dbReference type="EMBL" id="NMF55242.1"/>
    </source>
</evidence>
<name>A0A7X9UBR2_9ACTN</name>
<dbReference type="GO" id="GO:0016832">
    <property type="term" value="F:aldehyde-lyase activity"/>
    <property type="evidence" value="ECO:0007669"/>
    <property type="project" value="InterPro"/>
</dbReference>
<feature type="coiled-coil region" evidence="4">
    <location>
        <begin position="230"/>
        <end position="265"/>
    </location>
</feature>
<dbReference type="CDD" id="cd00947">
    <property type="entry name" value="TBP_aldolase_IIB"/>
    <property type="match status" value="1"/>
</dbReference>
<accession>A0A7X9UBR2</accession>
<dbReference type="Proteomes" id="UP000546970">
    <property type="component" value="Unassembled WGS sequence"/>
</dbReference>
<dbReference type="AlphaFoldDB" id="A0A7X9UBR2"/>
<feature type="active site" description="Proton donor" evidence="1">
    <location>
        <position position="74"/>
    </location>
</feature>
<feature type="binding site" evidence="3">
    <location>
        <position position="126"/>
    </location>
    <ligand>
        <name>Zn(2+)</name>
        <dbReference type="ChEBI" id="CHEBI:29105"/>
        <label>2</label>
    </ligand>
</feature>
<evidence type="ECO:0000256" key="2">
    <source>
        <dbReference type="PIRSR" id="PIRSR001359-2"/>
    </source>
</evidence>
<proteinExistence type="predicted"/>